<dbReference type="Proteomes" id="UP000291078">
    <property type="component" value="Unassembled WGS sequence"/>
</dbReference>
<dbReference type="PANTHER" id="PTHR42748:SF3">
    <property type="entry name" value="BLL4366 PROTEIN"/>
    <property type="match status" value="1"/>
</dbReference>
<evidence type="ECO:0000256" key="1">
    <source>
        <dbReference type="ARBA" id="ARBA00022857"/>
    </source>
</evidence>
<dbReference type="EMBL" id="SGXM01000013">
    <property type="protein sequence ID" value="RZT29096.1"/>
    <property type="molecule type" value="Genomic_DNA"/>
</dbReference>
<proteinExistence type="predicted"/>
<dbReference type="InterPro" id="IPR051164">
    <property type="entry name" value="NmrA-like_oxidored"/>
</dbReference>
<dbReference type="PANTHER" id="PTHR42748">
    <property type="entry name" value="NITROGEN METABOLITE REPRESSION PROTEIN NMRA FAMILY MEMBER"/>
    <property type="match status" value="1"/>
</dbReference>
<evidence type="ECO:0000313" key="3">
    <source>
        <dbReference type="Proteomes" id="UP000291078"/>
    </source>
</evidence>
<dbReference type="RefSeq" id="WP_130393943.1">
    <property type="nucleotide sequence ID" value="NZ_SGXM01000013.1"/>
</dbReference>
<dbReference type="AlphaFoldDB" id="A0A4Q7R8G9"/>
<sequence>MQAKQKIVIVGGTGLIGRKVAALLLAAGNEVVVAAPSTGVDTFTGEGLAEALTGANVVIDVSNAASYDPTVVKAFFETSSRSLAVAEASAKVQHHVVLSIVGVDRMPDNGYFQGKVAQEAVVTAAPTPYTIVRATQFLEFLTAIADGSAVQNKVRLPGGLFQPIAADDVAGFLAEIAVGTPINGILEIAGPERAPFDNIIRNHLALIGDARAVERDPAATYFGGTVTEHSLVPLGKARLGTTTHAAWLQGWQAAR</sequence>
<organism evidence="2 3">
    <name type="scientific">Cupriavidus agavae</name>
    <dbReference type="NCBI Taxonomy" id="1001822"/>
    <lineage>
        <taxon>Bacteria</taxon>
        <taxon>Pseudomonadati</taxon>
        <taxon>Pseudomonadota</taxon>
        <taxon>Betaproteobacteria</taxon>
        <taxon>Burkholderiales</taxon>
        <taxon>Burkholderiaceae</taxon>
        <taxon>Cupriavidus</taxon>
    </lineage>
</organism>
<reference evidence="2 3" key="1">
    <citation type="journal article" date="2015" name="Stand. Genomic Sci.">
        <title>Genomic Encyclopedia of Bacterial and Archaeal Type Strains, Phase III: the genomes of soil and plant-associated and newly described type strains.</title>
        <authorList>
            <person name="Whitman W.B."/>
            <person name="Woyke T."/>
            <person name="Klenk H.P."/>
            <person name="Zhou Y."/>
            <person name="Lilburn T.G."/>
            <person name="Beck B.J."/>
            <person name="De Vos P."/>
            <person name="Vandamme P."/>
            <person name="Eisen J.A."/>
            <person name="Garrity G."/>
            <person name="Hugenholtz P."/>
            <person name="Kyrpides N.C."/>
        </authorList>
    </citation>
    <scope>NUCLEOTIDE SEQUENCE [LARGE SCALE GENOMIC DNA]</scope>
    <source>
        <strain evidence="2 3">ASC-9842</strain>
    </source>
</reference>
<comment type="caution">
    <text evidence="2">The sequence shown here is derived from an EMBL/GenBank/DDBJ whole genome shotgun (WGS) entry which is preliminary data.</text>
</comment>
<dbReference type="Gene3D" id="3.40.50.720">
    <property type="entry name" value="NAD(P)-binding Rossmann-like Domain"/>
    <property type="match status" value="1"/>
</dbReference>
<dbReference type="OrthoDB" id="9771302at2"/>
<gene>
    <name evidence="2" type="ORF">EV147_5059</name>
</gene>
<name>A0A4Q7R8G9_9BURK</name>
<protein>
    <submittedName>
        <fullName evidence="2">Uncharacterized protein YbjT (DUF2867 family)</fullName>
    </submittedName>
</protein>
<accession>A0A4Q7R8G9</accession>
<dbReference type="SUPFAM" id="SSF51735">
    <property type="entry name" value="NAD(P)-binding Rossmann-fold domains"/>
    <property type="match status" value="1"/>
</dbReference>
<evidence type="ECO:0000313" key="2">
    <source>
        <dbReference type="EMBL" id="RZT29096.1"/>
    </source>
</evidence>
<keyword evidence="3" id="KW-1185">Reference proteome</keyword>
<dbReference type="InterPro" id="IPR036291">
    <property type="entry name" value="NAD(P)-bd_dom_sf"/>
</dbReference>
<keyword evidence="1" id="KW-0521">NADP</keyword>